<proteinExistence type="predicted"/>
<organism evidence="1 2">
    <name type="scientific">Paraburkholderia piptadeniae</name>
    <dbReference type="NCBI Taxonomy" id="1701573"/>
    <lineage>
        <taxon>Bacteria</taxon>
        <taxon>Pseudomonadati</taxon>
        <taxon>Pseudomonadota</taxon>
        <taxon>Betaproteobacteria</taxon>
        <taxon>Burkholderiales</taxon>
        <taxon>Burkholderiaceae</taxon>
        <taxon>Paraburkholderia</taxon>
    </lineage>
</organism>
<reference evidence="1" key="1">
    <citation type="submission" date="2016-12" db="EMBL/GenBank/DDBJ databases">
        <authorList>
            <person name="Moulin L."/>
        </authorList>
    </citation>
    <scope>NUCLEOTIDE SEQUENCE [LARGE SCALE GENOMIC DNA]</scope>
    <source>
        <strain evidence="1">STM 7183</strain>
    </source>
</reference>
<dbReference type="AlphaFoldDB" id="A0A1N7SUC1"/>
<accession>A0A1N7SUC1</accession>
<evidence type="ECO:0000313" key="2">
    <source>
        <dbReference type="Proteomes" id="UP000195569"/>
    </source>
</evidence>
<name>A0A1N7SUC1_9BURK</name>
<protein>
    <submittedName>
        <fullName evidence="1">Uncharacterized protein</fullName>
    </submittedName>
</protein>
<keyword evidence="2" id="KW-1185">Reference proteome</keyword>
<gene>
    <name evidence="1" type="ORF">BN2476_960131</name>
</gene>
<dbReference type="Proteomes" id="UP000195569">
    <property type="component" value="Unassembled WGS sequence"/>
</dbReference>
<comment type="caution">
    <text evidence="1">The sequence shown here is derived from an EMBL/GenBank/DDBJ whole genome shotgun (WGS) entry which is preliminary data.</text>
</comment>
<dbReference type="EMBL" id="CYGY02000096">
    <property type="protein sequence ID" value="SIT50980.1"/>
    <property type="molecule type" value="Genomic_DNA"/>
</dbReference>
<evidence type="ECO:0000313" key="1">
    <source>
        <dbReference type="EMBL" id="SIT50980.1"/>
    </source>
</evidence>
<sequence length="98" mass="10823">MSKEDYSECTRRTYDLDPYNAPRHVSRFRQPFDPQDLIGAKPSVRKNTQRVGMKFHRFLDCSFVPTGCGMGGYAANCASGAIESNSVGACSIRCPAQP</sequence>